<evidence type="ECO:0000256" key="3">
    <source>
        <dbReference type="PROSITE-ProRule" id="PRU00339"/>
    </source>
</evidence>
<keyword evidence="6" id="KW-1185">Reference proteome</keyword>
<dbReference type="PANTHER" id="PTHR45586:SF1">
    <property type="entry name" value="LIPOPOLYSACCHARIDE ASSEMBLY PROTEIN B"/>
    <property type="match status" value="1"/>
</dbReference>
<feature type="repeat" description="TPR" evidence="3">
    <location>
        <begin position="46"/>
        <end position="79"/>
    </location>
</feature>
<dbReference type="AlphaFoldDB" id="A0A1I4UCJ5"/>
<organism evidence="5 6">
    <name type="scientific">Nitrosomonas nitrosa</name>
    <dbReference type="NCBI Taxonomy" id="52442"/>
    <lineage>
        <taxon>Bacteria</taxon>
        <taxon>Pseudomonadati</taxon>
        <taxon>Pseudomonadota</taxon>
        <taxon>Betaproteobacteria</taxon>
        <taxon>Nitrosomonadales</taxon>
        <taxon>Nitrosomonadaceae</taxon>
        <taxon>Nitrosomonas</taxon>
    </lineage>
</organism>
<dbReference type="PANTHER" id="PTHR45586">
    <property type="entry name" value="TPR REPEAT-CONTAINING PROTEIN PA4667"/>
    <property type="match status" value="1"/>
</dbReference>
<evidence type="ECO:0000256" key="2">
    <source>
        <dbReference type="ARBA" id="ARBA00022803"/>
    </source>
</evidence>
<keyword evidence="2 3" id="KW-0802">TPR repeat</keyword>
<dbReference type="InterPro" id="IPR011990">
    <property type="entry name" value="TPR-like_helical_dom_sf"/>
</dbReference>
<evidence type="ECO:0000313" key="5">
    <source>
        <dbReference type="EMBL" id="SFM86672.1"/>
    </source>
</evidence>
<gene>
    <name evidence="5" type="ORF">SAMN05421880_14219</name>
</gene>
<feature type="repeat" description="TPR" evidence="3">
    <location>
        <begin position="80"/>
        <end position="113"/>
    </location>
</feature>
<feature type="repeat" description="TPR" evidence="3">
    <location>
        <begin position="114"/>
        <end position="147"/>
    </location>
</feature>
<feature type="signal peptide" evidence="4">
    <location>
        <begin position="1"/>
        <end position="21"/>
    </location>
</feature>
<evidence type="ECO:0000256" key="4">
    <source>
        <dbReference type="SAM" id="SignalP"/>
    </source>
</evidence>
<keyword evidence="1" id="KW-0677">Repeat</keyword>
<dbReference type="PROSITE" id="PS51257">
    <property type="entry name" value="PROKAR_LIPOPROTEIN"/>
    <property type="match status" value="1"/>
</dbReference>
<dbReference type="PROSITE" id="PS50005">
    <property type="entry name" value="TPR"/>
    <property type="match status" value="3"/>
</dbReference>
<dbReference type="Proteomes" id="UP000199561">
    <property type="component" value="Unassembled WGS sequence"/>
</dbReference>
<sequence>MFSLKRLLWVLGCLFLFTGCASQLGKQATGSTGVSEKNQQQLAQRMEEMYQLGRKQQEAAQFSEAITTYEHILAINPNHAEAHNGLGVIYAIQGRFEPALQHLQKAVSLAPLASHLRNNLGYAYLLMGRDAEAIGAFEHALRLDPENVNARANLNAIRNKTETTGD</sequence>
<dbReference type="STRING" id="52442.SAMN05421880_14219"/>
<proteinExistence type="predicted"/>
<dbReference type="InterPro" id="IPR019734">
    <property type="entry name" value="TPR_rpt"/>
</dbReference>
<dbReference type="InterPro" id="IPR013105">
    <property type="entry name" value="TPR_2"/>
</dbReference>
<dbReference type="Pfam" id="PF07719">
    <property type="entry name" value="TPR_2"/>
    <property type="match status" value="1"/>
</dbReference>
<evidence type="ECO:0000313" key="6">
    <source>
        <dbReference type="Proteomes" id="UP000199561"/>
    </source>
</evidence>
<protein>
    <submittedName>
        <fullName evidence="5">Tetratricopeptide repeat-containing protein</fullName>
    </submittedName>
</protein>
<dbReference type="InterPro" id="IPR051012">
    <property type="entry name" value="CellSynth/LPSAsmb/PSIAsmb"/>
</dbReference>
<reference evidence="5 6" key="1">
    <citation type="submission" date="2016-10" db="EMBL/GenBank/DDBJ databases">
        <authorList>
            <person name="de Groot N.N."/>
        </authorList>
    </citation>
    <scope>NUCLEOTIDE SEQUENCE [LARGE SCALE GENOMIC DNA]</scope>
    <source>
        <strain evidence="5 6">Nm146</strain>
    </source>
</reference>
<dbReference type="SUPFAM" id="SSF48452">
    <property type="entry name" value="TPR-like"/>
    <property type="match status" value="1"/>
</dbReference>
<dbReference type="Gene3D" id="1.25.40.10">
    <property type="entry name" value="Tetratricopeptide repeat domain"/>
    <property type="match status" value="2"/>
</dbReference>
<dbReference type="SMART" id="SM00028">
    <property type="entry name" value="TPR"/>
    <property type="match status" value="3"/>
</dbReference>
<feature type="chain" id="PRO_5011612955" evidence="4">
    <location>
        <begin position="22"/>
        <end position="166"/>
    </location>
</feature>
<dbReference type="PROSITE" id="PS50293">
    <property type="entry name" value="TPR_REGION"/>
    <property type="match status" value="2"/>
</dbReference>
<evidence type="ECO:0000256" key="1">
    <source>
        <dbReference type="ARBA" id="ARBA00022737"/>
    </source>
</evidence>
<dbReference type="EMBL" id="FOUF01000042">
    <property type="protein sequence ID" value="SFM86672.1"/>
    <property type="molecule type" value="Genomic_DNA"/>
</dbReference>
<name>A0A1I4UCJ5_9PROT</name>
<dbReference type="Pfam" id="PF13432">
    <property type="entry name" value="TPR_16"/>
    <property type="match status" value="1"/>
</dbReference>
<dbReference type="RefSeq" id="WP_090672315.1">
    <property type="nucleotide sequence ID" value="NZ_FOUF01000042.1"/>
</dbReference>
<keyword evidence="4" id="KW-0732">Signal</keyword>
<accession>A0A1I4UCJ5</accession>